<keyword evidence="2" id="KW-0472">Membrane</keyword>
<comment type="caution">
    <text evidence="4">The sequence shown here is derived from an EMBL/GenBank/DDBJ whole genome shotgun (WGS) entry which is preliminary data.</text>
</comment>
<reference evidence="4 5" key="1">
    <citation type="submission" date="2021-01" db="EMBL/GenBank/DDBJ databases">
        <title>Genomic Encyclopedia of Type Strains, Phase IV (KMG-IV): sequencing the most valuable type-strain genomes for metagenomic binning, comparative biology and taxonomic classification.</title>
        <authorList>
            <person name="Goeker M."/>
        </authorList>
    </citation>
    <scope>NUCLEOTIDE SEQUENCE [LARGE SCALE GENOMIC DNA]</scope>
    <source>
        <strain evidence="4 5">DSM 25890</strain>
    </source>
</reference>
<keyword evidence="2" id="KW-1133">Transmembrane helix</keyword>
<dbReference type="Proteomes" id="UP001314796">
    <property type="component" value="Unassembled WGS sequence"/>
</dbReference>
<feature type="transmembrane region" description="Helical" evidence="2">
    <location>
        <begin position="421"/>
        <end position="438"/>
    </location>
</feature>
<dbReference type="InterPro" id="IPR027417">
    <property type="entry name" value="P-loop_NTPase"/>
</dbReference>
<evidence type="ECO:0000313" key="5">
    <source>
        <dbReference type="Proteomes" id="UP001314796"/>
    </source>
</evidence>
<dbReference type="EMBL" id="JAFBEE010000020">
    <property type="protein sequence ID" value="MBM7615945.1"/>
    <property type="molecule type" value="Genomic_DNA"/>
</dbReference>
<name>A0ABS2NSL1_9FIRM</name>
<feature type="coiled-coil region" evidence="1">
    <location>
        <begin position="687"/>
        <end position="744"/>
    </location>
</feature>
<dbReference type="SUPFAM" id="SSF52540">
    <property type="entry name" value="P-loop containing nucleoside triphosphate hydrolases"/>
    <property type="match status" value="1"/>
</dbReference>
<keyword evidence="2" id="KW-0812">Transmembrane</keyword>
<evidence type="ECO:0000256" key="1">
    <source>
        <dbReference type="SAM" id="Coils"/>
    </source>
</evidence>
<organism evidence="4 5">
    <name type="scientific">Alkaliphilus hydrothermalis</name>
    <dbReference type="NCBI Taxonomy" id="1482730"/>
    <lineage>
        <taxon>Bacteria</taxon>
        <taxon>Bacillati</taxon>
        <taxon>Bacillota</taxon>
        <taxon>Clostridia</taxon>
        <taxon>Peptostreptococcales</taxon>
        <taxon>Natronincolaceae</taxon>
        <taxon>Alkaliphilus</taxon>
    </lineage>
</organism>
<dbReference type="InterPro" id="IPR038734">
    <property type="entry name" value="YhaN_AAA"/>
</dbReference>
<feature type="coiled-coil region" evidence="1">
    <location>
        <begin position="591"/>
        <end position="618"/>
    </location>
</feature>
<accession>A0ABS2NSL1</accession>
<protein>
    <submittedName>
        <fullName evidence="4">Uncharacterized protein YhaN</fullName>
    </submittedName>
</protein>
<proteinExistence type="predicted"/>
<feature type="coiled-coil region" evidence="1">
    <location>
        <begin position="185"/>
        <end position="359"/>
    </location>
</feature>
<evidence type="ECO:0000259" key="3">
    <source>
        <dbReference type="Pfam" id="PF13514"/>
    </source>
</evidence>
<dbReference type="Gene3D" id="3.40.50.300">
    <property type="entry name" value="P-loop containing nucleotide triphosphate hydrolases"/>
    <property type="match status" value="2"/>
</dbReference>
<dbReference type="PANTHER" id="PTHR41259:SF1">
    <property type="entry name" value="DOUBLE-STRAND BREAK REPAIR RAD50 ATPASE, PUTATIVE-RELATED"/>
    <property type="match status" value="1"/>
</dbReference>
<keyword evidence="1" id="KW-0175">Coiled coil</keyword>
<dbReference type="Pfam" id="PF13514">
    <property type="entry name" value="AAA_27"/>
    <property type="match status" value="1"/>
</dbReference>
<feature type="domain" description="YhaN AAA" evidence="3">
    <location>
        <begin position="1"/>
        <end position="205"/>
    </location>
</feature>
<evidence type="ECO:0000256" key="2">
    <source>
        <dbReference type="SAM" id="Phobius"/>
    </source>
</evidence>
<feature type="coiled-coil region" evidence="1">
    <location>
        <begin position="466"/>
        <end position="499"/>
    </location>
</feature>
<gene>
    <name evidence="4" type="ORF">JOC73_002519</name>
</gene>
<evidence type="ECO:0000313" key="4">
    <source>
        <dbReference type="EMBL" id="MBM7615945.1"/>
    </source>
</evidence>
<sequence>MKIKKLEIIDFGKFSDTTLNSLDQGMVVIYGKNEAGKTTLFNLINSLIFGFSPAKSENHPYSSWKNERIEFKSVITTDEGEEVHLYRRLLSSPKGQMTMDDNLIELKNAPLPFANHISWEIYNKIYSLRVEDLVEIQGKAWDEVQDKLLANFGNINIRNTKDVIKEINEEANTIHRHSGRGKTLVKEIETEIQGLKKEKQEALATQSRLKNYDQRLAVTKSKIEEKTEEKIILKVQLKRAKQLTPIKAMISEVEELRRQQIKNPLLESLSHNVGEKLQELEEQQQNLQKAIERKKDAISEKQEKIHDFTTEENLILSKKDQVEEEYKRHLKLENLRAENQQLQQETLRIEDRLKQESRDLFTKDITEDIEGETPQRIKGLNIPELGLMITAQQKAKEGLREVEGLLHYQHQQKKEVKTSNAYIVAGIVGFLLMVLGLVLNLTPLQVLGGIAIIYGVTDWMNGHRIKKQLMEEVRGSNKEKDLLQRKQQLTVELEEKQKEIFKKFEAIPIPKLVLENLQELFLTNLIKVKDLIYQLEDKKRSLKDKQQQEDVVSKEITQFLEQFNNKDMEAGQQFLYLKRMIPLFENKKVINQTLKEDLAELERGLKELQDTLQDSVSTSEVLMEKLKALGGGSKEVGLRTLKENQHLQGKIYLMEEQLNKIPDLDSLTKEINSYPQEEAWIFSDLEIERAEEKVEEIEGNLQNLKDEKKELEIIIQQLLKSVTLDEIESRILLLQTELVKAFEKRDALMLLAEVMGRAEELFREENQPDVLKNASRYLDLITGGKYTTIYLEESQEGTTILLKEKYNPIPRRVTETFSKGTLHQLYLSLRLSLIDHLDGKGENLPISFDELLINWDEERLDYNLQLLKEISKKRQIFMFTCHDWMARKIEDAFGVQRIQLD</sequence>
<dbReference type="PANTHER" id="PTHR41259">
    <property type="entry name" value="DOUBLE-STRAND BREAK REPAIR RAD50 ATPASE, PUTATIVE-RELATED"/>
    <property type="match status" value="1"/>
</dbReference>
<dbReference type="RefSeq" id="WP_204403694.1">
    <property type="nucleotide sequence ID" value="NZ_JAFBEE010000020.1"/>
</dbReference>
<keyword evidence="5" id="KW-1185">Reference proteome</keyword>